<dbReference type="Proteomes" id="UP000765509">
    <property type="component" value="Unassembled WGS sequence"/>
</dbReference>
<dbReference type="AlphaFoldDB" id="A0A9Q3CGK6"/>
<gene>
    <name evidence="2" type="ORF">O181_022465</name>
</gene>
<comment type="caution">
    <text evidence="2">The sequence shown here is derived from an EMBL/GenBank/DDBJ whole genome shotgun (WGS) entry which is preliminary data.</text>
</comment>
<dbReference type="EMBL" id="AVOT02006914">
    <property type="protein sequence ID" value="MBW0482750.1"/>
    <property type="molecule type" value="Genomic_DNA"/>
</dbReference>
<keyword evidence="1" id="KW-0812">Transmembrane</keyword>
<accession>A0A9Q3CGK6</accession>
<evidence type="ECO:0000313" key="2">
    <source>
        <dbReference type="EMBL" id="MBW0482750.1"/>
    </source>
</evidence>
<protein>
    <submittedName>
        <fullName evidence="2">Uncharacterized protein</fullName>
    </submittedName>
</protein>
<proteinExistence type="predicted"/>
<reference evidence="2" key="1">
    <citation type="submission" date="2021-03" db="EMBL/GenBank/DDBJ databases">
        <title>Draft genome sequence of rust myrtle Austropuccinia psidii MF-1, a brazilian biotype.</title>
        <authorList>
            <person name="Quecine M.C."/>
            <person name="Pachon D.M.R."/>
            <person name="Bonatelli M.L."/>
            <person name="Correr F.H."/>
            <person name="Franceschini L.M."/>
            <person name="Leite T.F."/>
            <person name="Margarido G.R.A."/>
            <person name="Almeida C.A."/>
            <person name="Ferrarezi J.A."/>
            <person name="Labate C.A."/>
        </authorList>
    </citation>
    <scope>NUCLEOTIDE SEQUENCE</scope>
    <source>
        <strain evidence="2">MF-1</strain>
    </source>
</reference>
<evidence type="ECO:0000256" key="1">
    <source>
        <dbReference type="SAM" id="Phobius"/>
    </source>
</evidence>
<feature type="transmembrane region" description="Helical" evidence="1">
    <location>
        <begin position="142"/>
        <end position="166"/>
    </location>
</feature>
<evidence type="ECO:0000313" key="3">
    <source>
        <dbReference type="Proteomes" id="UP000765509"/>
    </source>
</evidence>
<organism evidence="2 3">
    <name type="scientific">Austropuccinia psidii MF-1</name>
    <dbReference type="NCBI Taxonomy" id="1389203"/>
    <lineage>
        <taxon>Eukaryota</taxon>
        <taxon>Fungi</taxon>
        <taxon>Dikarya</taxon>
        <taxon>Basidiomycota</taxon>
        <taxon>Pucciniomycotina</taxon>
        <taxon>Pucciniomycetes</taxon>
        <taxon>Pucciniales</taxon>
        <taxon>Sphaerophragmiaceae</taxon>
        <taxon>Austropuccinia</taxon>
    </lineage>
</organism>
<keyword evidence="1" id="KW-0472">Membrane</keyword>
<sequence length="170" mass="19354">MVMLSGPNCMIPNQGHKIQHPFRRRTLQLISLAIHGGYQKTIQGPQPPGAAGVGLEVQFRIIQRGISQGYYIISISGQGSKYFCIPWTIQLVHTGNTQVSCMPLAQFSPTVQFLRWPELHWPNSDNTAGDSPSRISLSAFHIYWPTFITWGLFPQLINIFIFLFTYERKY</sequence>
<keyword evidence="1" id="KW-1133">Transmembrane helix</keyword>
<name>A0A9Q3CGK6_9BASI</name>
<keyword evidence="3" id="KW-1185">Reference proteome</keyword>